<dbReference type="InterPro" id="IPR023011">
    <property type="entry name" value="ATP_synth_F0_asu_AS"/>
</dbReference>
<evidence type="ECO:0000256" key="5">
    <source>
        <dbReference type="ARBA" id="ARBA00022692"/>
    </source>
</evidence>
<evidence type="ECO:0000256" key="9">
    <source>
        <dbReference type="ARBA" id="ARBA00023136"/>
    </source>
</evidence>
<feature type="transmembrane region" description="Helical" evidence="11">
    <location>
        <begin position="182"/>
        <end position="200"/>
    </location>
</feature>
<dbReference type="GO" id="GO:0042777">
    <property type="term" value="P:proton motive force-driven plasma membrane ATP synthesis"/>
    <property type="evidence" value="ECO:0007669"/>
    <property type="project" value="TreeGrafter"/>
</dbReference>
<evidence type="ECO:0000256" key="10">
    <source>
        <dbReference type="ARBA" id="ARBA00023310"/>
    </source>
</evidence>
<dbReference type="HAMAP" id="MF_01393">
    <property type="entry name" value="ATP_synth_a_bact"/>
    <property type="match status" value="1"/>
</dbReference>
<evidence type="ECO:0000256" key="6">
    <source>
        <dbReference type="ARBA" id="ARBA00022781"/>
    </source>
</evidence>
<keyword evidence="9 11" id="KW-0472">Membrane</keyword>
<dbReference type="Pfam" id="PF00119">
    <property type="entry name" value="ATP-synt_A"/>
    <property type="match status" value="1"/>
</dbReference>
<dbReference type="Gene3D" id="1.20.120.220">
    <property type="entry name" value="ATP synthase, F0 complex, subunit A"/>
    <property type="match status" value="1"/>
</dbReference>
<dbReference type="GO" id="GO:0046933">
    <property type="term" value="F:proton-transporting ATP synthase activity, rotational mechanism"/>
    <property type="evidence" value="ECO:0007669"/>
    <property type="project" value="UniProtKB-UniRule"/>
</dbReference>
<name>A0A2H0VAV4_9BACT</name>
<dbReference type="InterPro" id="IPR000568">
    <property type="entry name" value="ATP_synth_F0_asu"/>
</dbReference>
<organism evidence="13 14">
    <name type="scientific">Candidatus Doudnabacteria bacterium CG10_big_fil_rev_8_21_14_0_10_42_18</name>
    <dbReference type="NCBI Taxonomy" id="1974552"/>
    <lineage>
        <taxon>Bacteria</taxon>
        <taxon>Candidatus Doudnaibacteriota</taxon>
    </lineage>
</organism>
<reference evidence="14" key="1">
    <citation type="submission" date="2017-09" db="EMBL/GenBank/DDBJ databases">
        <title>Depth-based differentiation of microbial function through sediment-hosted aquifers and enrichment of novel symbionts in the deep terrestrial subsurface.</title>
        <authorList>
            <person name="Probst A.J."/>
            <person name="Ladd B."/>
            <person name="Jarett J.K."/>
            <person name="Geller-Mcgrath D.E."/>
            <person name="Sieber C.M.K."/>
            <person name="Emerson J.B."/>
            <person name="Anantharaman K."/>
            <person name="Thomas B.C."/>
            <person name="Malmstrom R."/>
            <person name="Stieglmeier M."/>
            <person name="Klingl A."/>
            <person name="Woyke T."/>
            <person name="Ryan C.M."/>
            <person name="Banfield J.F."/>
        </authorList>
    </citation>
    <scope>NUCLEOTIDE SEQUENCE [LARGE SCALE GENOMIC DNA]</scope>
</reference>
<dbReference type="InterPro" id="IPR045082">
    <property type="entry name" value="ATP_syn_F0_a_bact/chloroplast"/>
</dbReference>
<keyword evidence="5 11" id="KW-0812">Transmembrane</keyword>
<evidence type="ECO:0000256" key="11">
    <source>
        <dbReference type="HAMAP-Rule" id="MF_01393"/>
    </source>
</evidence>
<accession>A0A2H0VAV4</accession>
<keyword evidence="7 11" id="KW-1133">Transmembrane helix</keyword>
<comment type="function">
    <text evidence="11 12">Key component of the proton channel; it plays a direct role in the translocation of protons across the membrane.</text>
</comment>
<keyword evidence="10 11" id="KW-0066">ATP synthesis</keyword>
<keyword evidence="8 11" id="KW-0406">Ion transport</keyword>
<dbReference type="EMBL" id="PFAK01000039">
    <property type="protein sequence ID" value="PIR96223.1"/>
    <property type="molecule type" value="Genomic_DNA"/>
</dbReference>
<dbReference type="PANTHER" id="PTHR42823:SF3">
    <property type="entry name" value="ATP SYNTHASE SUBUNIT A, CHLOROPLASTIC"/>
    <property type="match status" value="1"/>
</dbReference>
<evidence type="ECO:0000256" key="2">
    <source>
        <dbReference type="ARBA" id="ARBA00006810"/>
    </source>
</evidence>
<comment type="caution">
    <text evidence="13">The sequence shown here is derived from an EMBL/GenBank/DDBJ whole genome shotgun (WGS) entry which is preliminary data.</text>
</comment>
<feature type="transmembrane region" description="Helical" evidence="11">
    <location>
        <begin position="135"/>
        <end position="162"/>
    </location>
</feature>
<keyword evidence="11" id="KW-1003">Cell membrane</keyword>
<keyword evidence="4 11" id="KW-0138">CF(0)</keyword>
<protein>
    <recommendedName>
        <fullName evidence="11 12">ATP synthase subunit a</fullName>
    </recommendedName>
    <alternativeName>
        <fullName evidence="11">ATP synthase F0 sector subunit a</fullName>
    </alternativeName>
    <alternativeName>
        <fullName evidence="11">F-ATPase subunit 6</fullName>
    </alternativeName>
</protein>
<comment type="similarity">
    <text evidence="2 11 12">Belongs to the ATPase A chain family.</text>
</comment>
<gene>
    <name evidence="11 13" type="primary">atpB</name>
    <name evidence="13" type="ORF">COT92_02195</name>
</gene>
<dbReference type="PROSITE" id="PS00449">
    <property type="entry name" value="ATPASE_A"/>
    <property type="match status" value="1"/>
</dbReference>
<dbReference type="NCBIfam" id="TIGR01131">
    <property type="entry name" value="ATP_synt_6_or_A"/>
    <property type="match status" value="1"/>
</dbReference>
<comment type="subcellular location">
    <subcellularLocation>
        <location evidence="11 12">Cell membrane</location>
        <topology evidence="11 12">Multi-pass membrane protein</topology>
    </subcellularLocation>
    <subcellularLocation>
        <location evidence="1">Membrane</location>
        <topology evidence="1">Multi-pass membrane protein</topology>
    </subcellularLocation>
</comment>
<feature type="transmembrane region" description="Helical" evidence="11">
    <location>
        <begin position="240"/>
        <end position="262"/>
    </location>
</feature>
<sequence length="283" mass="31138">MLAIPPLAAEQLFNIAGLPITNSYINSLLALVGFIIFAFFLNKGIKKYYFKNLAPKGLLNFFESILALILGYVDQVTHDRKKSLKFLPIVGSLFLFILISNWMGLLPGTGTIGIWQMHHGEPELVPLLRPANTDLNMTLAMAVLAVAASHFLGIITIGFFKYANRFIKLGDIYHALKSFKPVNILTAVIEFFVGIIEIFSEVAKMVSLSLRLFGNIFAGEVLLTVLAGLVAYAVPLPFMALELLVGFIQAMVFAMLALVYLVMATTDAHGSHDEHKKPANEHA</sequence>
<dbReference type="PANTHER" id="PTHR42823">
    <property type="entry name" value="ATP SYNTHASE SUBUNIT A, CHLOROPLASTIC"/>
    <property type="match status" value="1"/>
</dbReference>
<evidence type="ECO:0000256" key="7">
    <source>
        <dbReference type="ARBA" id="ARBA00022989"/>
    </source>
</evidence>
<evidence type="ECO:0000313" key="14">
    <source>
        <dbReference type="Proteomes" id="UP000230922"/>
    </source>
</evidence>
<dbReference type="PRINTS" id="PR00123">
    <property type="entry name" value="ATPASEA"/>
</dbReference>
<evidence type="ECO:0000256" key="12">
    <source>
        <dbReference type="RuleBase" id="RU000483"/>
    </source>
</evidence>
<evidence type="ECO:0000256" key="4">
    <source>
        <dbReference type="ARBA" id="ARBA00022547"/>
    </source>
</evidence>
<proteinExistence type="inferred from homology"/>
<dbReference type="SUPFAM" id="SSF81336">
    <property type="entry name" value="F1F0 ATP synthase subunit A"/>
    <property type="match status" value="1"/>
</dbReference>
<dbReference type="GO" id="GO:0005886">
    <property type="term" value="C:plasma membrane"/>
    <property type="evidence" value="ECO:0007669"/>
    <property type="project" value="UniProtKB-SubCell"/>
</dbReference>
<feature type="transmembrane region" description="Helical" evidence="11">
    <location>
        <begin position="23"/>
        <end position="41"/>
    </location>
</feature>
<keyword evidence="3 11" id="KW-0813">Transport</keyword>
<evidence type="ECO:0000256" key="1">
    <source>
        <dbReference type="ARBA" id="ARBA00004141"/>
    </source>
</evidence>
<feature type="transmembrane region" description="Helical" evidence="11">
    <location>
        <begin position="212"/>
        <end position="234"/>
    </location>
</feature>
<dbReference type="InterPro" id="IPR035908">
    <property type="entry name" value="F0_ATP_A_sf"/>
</dbReference>
<dbReference type="AlphaFoldDB" id="A0A2H0VAV4"/>
<keyword evidence="6 11" id="KW-0375">Hydrogen ion transport</keyword>
<evidence type="ECO:0000256" key="3">
    <source>
        <dbReference type="ARBA" id="ARBA00022448"/>
    </source>
</evidence>
<dbReference type="Proteomes" id="UP000230922">
    <property type="component" value="Unassembled WGS sequence"/>
</dbReference>
<feature type="transmembrane region" description="Helical" evidence="11">
    <location>
        <begin position="93"/>
        <end position="115"/>
    </location>
</feature>
<evidence type="ECO:0000256" key="8">
    <source>
        <dbReference type="ARBA" id="ARBA00023065"/>
    </source>
</evidence>
<dbReference type="GO" id="GO:0045259">
    <property type="term" value="C:proton-transporting ATP synthase complex"/>
    <property type="evidence" value="ECO:0007669"/>
    <property type="project" value="UniProtKB-KW"/>
</dbReference>
<dbReference type="CDD" id="cd00310">
    <property type="entry name" value="ATP-synt_Fo_a_6"/>
    <property type="match status" value="1"/>
</dbReference>
<evidence type="ECO:0000313" key="13">
    <source>
        <dbReference type="EMBL" id="PIR96223.1"/>
    </source>
</evidence>